<keyword evidence="7" id="KW-1185">Reference proteome</keyword>
<dbReference type="Proteomes" id="UP000681722">
    <property type="component" value="Unassembled WGS sequence"/>
</dbReference>
<feature type="region of interest" description="Disordered" evidence="4">
    <location>
        <begin position="399"/>
        <end position="429"/>
    </location>
</feature>
<keyword evidence="1 3" id="KW-0853">WD repeat</keyword>
<dbReference type="GO" id="GO:0045717">
    <property type="term" value="P:negative regulation of fatty acid biosynthetic process"/>
    <property type="evidence" value="ECO:0007669"/>
    <property type="project" value="TreeGrafter"/>
</dbReference>
<dbReference type="InterPro" id="IPR001680">
    <property type="entry name" value="WD40_rpt"/>
</dbReference>
<dbReference type="EMBL" id="CAJNOQ010005287">
    <property type="protein sequence ID" value="CAF1093037.1"/>
    <property type="molecule type" value="Genomic_DNA"/>
</dbReference>
<evidence type="ECO:0000256" key="3">
    <source>
        <dbReference type="PROSITE-ProRule" id="PRU00221"/>
    </source>
</evidence>
<feature type="compositionally biased region" description="Basic and acidic residues" evidence="4">
    <location>
        <begin position="529"/>
        <end position="539"/>
    </location>
</feature>
<organism evidence="5 7">
    <name type="scientific">Didymodactylos carnosus</name>
    <dbReference type="NCBI Taxonomy" id="1234261"/>
    <lineage>
        <taxon>Eukaryota</taxon>
        <taxon>Metazoa</taxon>
        <taxon>Spiralia</taxon>
        <taxon>Gnathifera</taxon>
        <taxon>Rotifera</taxon>
        <taxon>Eurotatoria</taxon>
        <taxon>Bdelloidea</taxon>
        <taxon>Philodinida</taxon>
        <taxon>Philodinidae</taxon>
        <taxon>Didymodactylos</taxon>
    </lineage>
</organism>
<keyword evidence="2" id="KW-0677">Repeat</keyword>
<feature type="repeat" description="WD" evidence="3">
    <location>
        <begin position="297"/>
        <end position="328"/>
    </location>
</feature>
<feature type="compositionally biased region" description="Polar residues" evidence="4">
    <location>
        <begin position="540"/>
        <end position="552"/>
    </location>
</feature>
<evidence type="ECO:0000256" key="1">
    <source>
        <dbReference type="ARBA" id="ARBA00022574"/>
    </source>
</evidence>
<dbReference type="Gene3D" id="2.130.10.10">
    <property type="entry name" value="YVTN repeat-like/Quinoprotein amine dehydrogenase"/>
    <property type="match status" value="2"/>
</dbReference>
<dbReference type="InterPro" id="IPR015943">
    <property type="entry name" value="WD40/YVTN_repeat-like_dom_sf"/>
</dbReference>
<dbReference type="InterPro" id="IPR045151">
    <property type="entry name" value="DCAF8"/>
</dbReference>
<dbReference type="PROSITE" id="PS50082">
    <property type="entry name" value="WD_REPEATS_2"/>
    <property type="match status" value="1"/>
</dbReference>
<dbReference type="PANTHER" id="PTHR15574:SF43">
    <property type="entry name" value="DDB1- AND CUL4-ASSOCIATED FACTOR 5"/>
    <property type="match status" value="1"/>
</dbReference>
<sequence>MISWHILESGDDKRVLIWKMEETLFNTESCPTQLGATHLSNIFAVKWDNENRRIISAGNDEQILVHDVGKQDRNEPVDSFIQTSPIYAISVDPLHNEIFASASDLGSIHIYDLRTGHSTVPFVLAKTVTPFHSVVYNTQKSFYIATANSHEGIALYDIRNNSGPVLRYGISRDENVFSSNSVSTLERVDGMSVCFNYNGTLLYALRRRLPPVLYKLNEPIAYCQFDADNYFNSCTMKTGCFAGDRDQYVVSGSDDFNVYVWKIPTENLKNENTPPKNNRPLTSFSSEHYVWDAHLILRGHRSVVNQVRFTSHTQILVSSGVEKIIKSWTPFSFPGCSGNLDNNINSATLEGREIYSHDDYIQSVFETGVLYPDYSQESIEEDKRMIAFFDSLVQRELDGNWTPSSDDDDDSSSNNDGENSISTDDEDKASIVTGHRIKITELEENDADTEDDDILLMDCINNLSSDTDDDDDVEIPTKSAVEHIDRPIRPTLSSSSSRSTSCNNHDCDETKLLDYRSSVEQKQTTKNHTTTDHNDKCSEKQQSVTESNCTNNDVDNQISIIAQDSSLPISSSRSSSSSTSSCSSPTNMLSRRKRTSLSDRETSATTISNSHYSIFNLRTRRPNRNISAIVRQQRLKYVQMLKQSAGIPFIIELNDSNNNTSNTTTTLSKLVEESINSEISSSNTKNHHEHSILNSPDRKRRRFLSPDQQTTTTTTTTTSSVPVDENNRRQNLNTLRMLRNFIRLDNARDENLIIAGENNNNTSDTTM</sequence>
<dbReference type="EMBL" id="CAJOBC010005287">
    <property type="protein sequence ID" value="CAF3858428.1"/>
    <property type="molecule type" value="Genomic_DNA"/>
</dbReference>
<dbReference type="SUPFAM" id="SSF50978">
    <property type="entry name" value="WD40 repeat-like"/>
    <property type="match status" value="1"/>
</dbReference>
<feature type="region of interest" description="Disordered" evidence="4">
    <location>
        <begin position="465"/>
        <end position="505"/>
    </location>
</feature>
<gene>
    <name evidence="5" type="ORF">GPM918_LOCUS18360</name>
    <name evidence="6" type="ORF">SRO942_LOCUS18357</name>
</gene>
<evidence type="ECO:0000256" key="2">
    <source>
        <dbReference type="ARBA" id="ARBA00022737"/>
    </source>
</evidence>
<dbReference type="Proteomes" id="UP000663829">
    <property type="component" value="Unassembled WGS sequence"/>
</dbReference>
<dbReference type="InterPro" id="IPR036322">
    <property type="entry name" value="WD40_repeat_dom_sf"/>
</dbReference>
<evidence type="ECO:0000313" key="7">
    <source>
        <dbReference type="Proteomes" id="UP000663829"/>
    </source>
</evidence>
<proteinExistence type="predicted"/>
<dbReference type="GO" id="GO:0080008">
    <property type="term" value="C:Cul4-RING E3 ubiquitin ligase complex"/>
    <property type="evidence" value="ECO:0007669"/>
    <property type="project" value="TreeGrafter"/>
</dbReference>
<accession>A0A814NLK6</accession>
<evidence type="ECO:0000313" key="5">
    <source>
        <dbReference type="EMBL" id="CAF1093037.1"/>
    </source>
</evidence>
<evidence type="ECO:0000313" key="6">
    <source>
        <dbReference type="EMBL" id="CAF3858428.1"/>
    </source>
</evidence>
<reference evidence="5" key="1">
    <citation type="submission" date="2021-02" db="EMBL/GenBank/DDBJ databases">
        <authorList>
            <person name="Nowell W R."/>
        </authorList>
    </citation>
    <scope>NUCLEOTIDE SEQUENCE</scope>
</reference>
<feature type="region of interest" description="Disordered" evidence="4">
    <location>
        <begin position="518"/>
        <end position="552"/>
    </location>
</feature>
<dbReference type="Pfam" id="PF00400">
    <property type="entry name" value="WD40"/>
    <property type="match status" value="1"/>
</dbReference>
<feature type="compositionally biased region" description="Low complexity" evidence="4">
    <location>
        <begin position="565"/>
        <end position="584"/>
    </location>
</feature>
<feature type="region of interest" description="Disordered" evidence="4">
    <location>
        <begin position="678"/>
        <end position="728"/>
    </location>
</feature>
<name>A0A814NLK6_9BILA</name>
<dbReference type="SMART" id="SM00320">
    <property type="entry name" value="WD40"/>
    <property type="match status" value="4"/>
</dbReference>
<protein>
    <submittedName>
        <fullName evidence="5">Uncharacterized protein</fullName>
    </submittedName>
</protein>
<comment type="caution">
    <text evidence="5">The sequence shown here is derived from an EMBL/GenBank/DDBJ whole genome shotgun (WGS) entry which is preliminary data.</text>
</comment>
<dbReference type="PANTHER" id="PTHR15574">
    <property type="entry name" value="WD REPEAT DOMAIN-CONTAINING FAMILY"/>
    <property type="match status" value="1"/>
</dbReference>
<dbReference type="GO" id="GO:0005737">
    <property type="term" value="C:cytoplasm"/>
    <property type="evidence" value="ECO:0007669"/>
    <property type="project" value="TreeGrafter"/>
</dbReference>
<dbReference type="AlphaFoldDB" id="A0A814NLK6"/>
<feature type="region of interest" description="Disordered" evidence="4">
    <location>
        <begin position="564"/>
        <end position="605"/>
    </location>
</feature>
<dbReference type="PROSITE" id="PS50294">
    <property type="entry name" value="WD_REPEATS_REGION"/>
    <property type="match status" value="1"/>
</dbReference>
<evidence type="ECO:0000256" key="4">
    <source>
        <dbReference type="SAM" id="MobiDB-lite"/>
    </source>
</evidence>
<dbReference type="OrthoDB" id="5573735at2759"/>